<name>A0ABW3LMG8_9BACI</name>
<dbReference type="Proteomes" id="UP001597040">
    <property type="component" value="Unassembled WGS sequence"/>
</dbReference>
<keyword evidence="2" id="KW-1185">Reference proteome</keyword>
<comment type="caution">
    <text evidence="1">The sequence shown here is derived from an EMBL/GenBank/DDBJ whole genome shotgun (WGS) entry which is preliminary data.</text>
</comment>
<evidence type="ECO:0000313" key="2">
    <source>
        <dbReference type="Proteomes" id="UP001597040"/>
    </source>
</evidence>
<reference evidence="2" key="1">
    <citation type="journal article" date="2019" name="Int. J. Syst. Evol. Microbiol.">
        <title>The Global Catalogue of Microorganisms (GCM) 10K type strain sequencing project: providing services to taxonomists for standard genome sequencing and annotation.</title>
        <authorList>
            <consortium name="The Broad Institute Genomics Platform"/>
            <consortium name="The Broad Institute Genome Sequencing Center for Infectious Disease"/>
            <person name="Wu L."/>
            <person name="Ma J."/>
        </authorList>
    </citation>
    <scope>NUCLEOTIDE SEQUENCE [LARGE SCALE GENOMIC DNA]</scope>
    <source>
        <strain evidence="2">CCUG 56754</strain>
    </source>
</reference>
<dbReference type="EMBL" id="JBHTKJ010000029">
    <property type="protein sequence ID" value="MFD1038998.1"/>
    <property type="molecule type" value="Genomic_DNA"/>
</dbReference>
<evidence type="ECO:0000313" key="1">
    <source>
        <dbReference type="EMBL" id="MFD1038998.1"/>
    </source>
</evidence>
<accession>A0ABW3LMG8</accession>
<sequence>MFQYEQEAALEQDREDLLGLLKLRFGDISPEVTQGIYEIDEFDTIERLILVAANAPDYKTFIQELKEGKGSFRIVGERFNPLEFIANNGDSNDK</sequence>
<dbReference type="RefSeq" id="WP_390362519.1">
    <property type="nucleotide sequence ID" value="NZ_JBHTKJ010000029.1"/>
</dbReference>
<proteinExistence type="predicted"/>
<protein>
    <submittedName>
        <fullName evidence="1">Uncharacterized protein</fullName>
    </submittedName>
</protein>
<organism evidence="1 2">
    <name type="scientific">Virgibacillus byunsanensis</name>
    <dbReference type="NCBI Taxonomy" id="570945"/>
    <lineage>
        <taxon>Bacteria</taxon>
        <taxon>Bacillati</taxon>
        <taxon>Bacillota</taxon>
        <taxon>Bacilli</taxon>
        <taxon>Bacillales</taxon>
        <taxon>Bacillaceae</taxon>
        <taxon>Virgibacillus</taxon>
    </lineage>
</organism>
<gene>
    <name evidence="1" type="ORF">ACFQ3N_11445</name>
</gene>